<dbReference type="AlphaFoldDB" id="A0A0C9TY23"/>
<sequence length="278" mass="33089">MKDSCNPDAVWEWLDKRVMDKFNSKAIKAMLRMSSEELSEISTDSEALPYSIKVSAMDIYNAEQGWLNSFEPTPGEGDRNGFTMAFCSPWQAKLIAEYGDTVCLDSTHNTCRGENKEKIFLNTVLTRDHVTGRGVPLAFMLTNLESHFPFERFLKWLRQECNFEPTTFDRPVSILYCYWHLWQAWEKNITSKNMRCKENHAEFLKNLRTHLANLLRGETQDTFDKEWEFFQIKYGDQRIWLRSMEEEWIRVKERWATRAWRTHAHYGIDTDNFIESWY</sequence>
<name>A0A0C9TY23_SPHS4</name>
<keyword evidence="2" id="KW-1185">Reference proteome</keyword>
<dbReference type="EMBL" id="KN837358">
    <property type="protein sequence ID" value="KIJ26744.1"/>
    <property type="molecule type" value="Genomic_DNA"/>
</dbReference>
<evidence type="ECO:0000313" key="2">
    <source>
        <dbReference type="Proteomes" id="UP000054279"/>
    </source>
</evidence>
<organism evidence="1 2">
    <name type="scientific">Sphaerobolus stellatus (strain SS14)</name>
    <dbReference type="NCBI Taxonomy" id="990650"/>
    <lineage>
        <taxon>Eukaryota</taxon>
        <taxon>Fungi</taxon>
        <taxon>Dikarya</taxon>
        <taxon>Basidiomycota</taxon>
        <taxon>Agaricomycotina</taxon>
        <taxon>Agaricomycetes</taxon>
        <taxon>Phallomycetidae</taxon>
        <taxon>Geastrales</taxon>
        <taxon>Sphaerobolaceae</taxon>
        <taxon>Sphaerobolus</taxon>
    </lineage>
</organism>
<evidence type="ECO:0008006" key="3">
    <source>
        <dbReference type="Google" id="ProtNLM"/>
    </source>
</evidence>
<accession>A0A0C9TY23</accession>
<protein>
    <recommendedName>
        <fullName evidence="3">MULE transposase domain-containing protein</fullName>
    </recommendedName>
</protein>
<dbReference type="Proteomes" id="UP000054279">
    <property type="component" value="Unassembled WGS sequence"/>
</dbReference>
<reference evidence="1 2" key="1">
    <citation type="submission" date="2014-06" db="EMBL/GenBank/DDBJ databases">
        <title>Evolutionary Origins and Diversification of the Mycorrhizal Mutualists.</title>
        <authorList>
            <consortium name="DOE Joint Genome Institute"/>
            <consortium name="Mycorrhizal Genomics Consortium"/>
            <person name="Kohler A."/>
            <person name="Kuo A."/>
            <person name="Nagy L.G."/>
            <person name="Floudas D."/>
            <person name="Copeland A."/>
            <person name="Barry K.W."/>
            <person name="Cichocki N."/>
            <person name="Veneault-Fourrey C."/>
            <person name="LaButti K."/>
            <person name="Lindquist E.A."/>
            <person name="Lipzen A."/>
            <person name="Lundell T."/>
            <person name="Morin E."/>
            <person name="Murat C."/>
            <person name="Riley R."/>
            <person name="Ohm R."/>
            <person name="Sun H."/>
            <person name="Tunlid A."/>
            <person name="Henrissat B."/>
            <person name="Grigoriev I.V."/>
            <person name="Hibbett D.S."/>
            <person name="Martin F."/>
        </authorList>
    </citation>
    <scope>NUCLEOTIDE SEQUENCE [LARGE SCALE GENOMIC DNA]</scope>
    <source>
        <strain evidence="1 2">SS14</strain>
    </source>
</reference>
<proteinExistence type="predicted"/>
<dbReference type="OrthoDB" id="2894435at2759"/>
<evidence type="ECO:0000313" key="1">
    <source>
        <dbReference type="EMBL" id="KIJ26744.1"/>
    </source>
</evidence>
<dbReference type="HOGENOM" id="CLU_058504_0_0_1"/>
<gene>
    <name evidence="1" type="ORF">M422DRAFT_272139</name>
</gene>